<dbReference type="InterPro" id="IPR020846">
    <property type="entry name" value="MFS_dom"/>
</dbReference>
<reference evidence="6 7" key="1">
    <citation type="submission" date="2019-03" db="EMBL/GenBank/DDBJ databases">
        <title>Genomic Encyclopedia of Type Strains, Phase IV (KMG-IV): sequencing the most valuable type-strain genomes for metagenomic binning, comparative biology and taxonomic classification.</title>
        <authorList>
            <person name="Goeker M."/>
        </authorList>
    </citation>
    <scope>NUCLEOTIDE SEQUENCE [LARGE SCALE GENOMIC DNA]</scope>
    <source>
        <strain evidence="6 7">DSM 24179</strain>
    </source>
</reference>
<evidence type="ECO:0000256" key="1">
    <source>
        <dbReference type="ARBA" id="ARBA00022692"/>
    </source>
</evidence>
<evidence type="ECO:0000313" key="7">
    <source>
        <dbReference type="Proteomes" id="UP000295221"/>
    </source>
</evidence>
<dbReference type="PROSITE" id="PS50850">
    <property type="entry name" value="MFS"/>
    <property type="match status" value="1"/>
</dbReference>
<dbReference type="InterPro" id="IPR036259">
    <property type="entry name" value="MFS_trans_sf"/>
</dbReference>
<dbReference type="CDD" id="cd17353">
    <property type="entry name" value="MFS_OFA_like"/>
    <property type="match status" value="1"/>
</dbReference>
<dbReference type="PANTHER" id="PTHR11360">
    <property type="entry name" value="MONOCARBOXYLATE TRANSPORTER"/>
    <property type="match status" value="1"/>
</dbReference>
<evidence type="ECO:0000259" key="5">
    <source>
        <dbReference type="PROSITE" id="PS50850"/>
    </source>
</evidence>
<dbReference type="EMBL" id="SLWK01000005">
    <property type="protein sequence ID" value="TCO08294.1"/>
    <property type="molecule type" value="Genomic_DNA"/>
</dbReference>
<feature type="transmembrane region" description="Helical" evidence="4">
    <location>
        <begin position="134"/>
        <end position="155"/>
    </location>
</feature>
<sequence>MSTQQNSTGWIVTIAATGINLILGLLYSWSVIAAELIEKWDWTNTQAALPYTVCVALLSFMTIFGGRLQDKYGPRIIALIGGSLFGLGIFLSAFATTPALMVGTFGIISGVGMGFGYASATPSAIKWFEPRKKGLIAGIVVAGIGLSSVYMAPLATRLLRLYSIESTFMILGIIAIVALVSFALILKNPPAGYVPKAKAGRPVVANAEDMPWNKMIKTPAFALLWLTYLLSATAGLMLIGHIVRIVRVQTDSTEGFYIVMVMAIFNTLGRVIGGYLSDSMGRTTALLIVFLIQAGVMFSFSFLDTIFLIGAGIAVAGLAYGALFSLYPATTADFFGLKNLGVNYGLIFTSWGVAGIIGPILAGRVVDLTGTYTWSYVVAGSMLLLGALLIKFVKAPTTK</sequence>
<feature type="transmembrane region" description="Helical" evidence="4">
    <location>
        <begin position="341"/>
        <end position="362"/>
    </location>
</feature>
<feature type="transmembrane region" description="Helical" evidence="4">
    <location>
        <begin position="47"/>
        <end position="64"/>
    </location>
</feature>
<protein>
    <submittedName>
        <fullName evidence="6">OFA family oxalate/formate antiporter-like MFS transporter</fullName>
    </submittedName>
</protein>
<feature type="transmembrane region" description="Helical" evidence="4">
    <location>
        <begin position="255"/>
        <end position="276"/>
    </location>
</feature>
<dbReference type="PANTHER" id="PTHR11360:SF304">
    <property type="entry name" value="MFS DOMAIN-CONTAINING PROTEIN"/>
    <property type="match status" value="1"/>
</dbReference>
<dbReference type="Gene3D" id="1.20.1250.20">
    <property type="entry name" value="MFS general substrate transporter like domains"/>
    <property type="match status" value="2"/>
</dbReference>
<feature type="domain" description="Major facilitator superfamily (MFS) profile" evidence="5">
    <location>
        <begin position="8"/>
        <end position="398"/>
    </location>
</feature>
<dbReference type="Proteomes" id="UP000295221">
    <property type="component" value="Unassembled WGS sequence"/>
</dbReference>
<comment type="caution">
    <text evidence="6">The sequence shown here is derived from an EMBL/GenBank/DDBJ whole genome shotgun (WGS) entry which is preliminary data.</text>
</comment>
<feature type="transmembrane region" description="Helical" evidence="4">
    <location>
        <begin position="374"/>
        <end position="393"/>
    </location>
</feature>
<proteinExistence type="predicted"/>
<dbReference type="OrthoDB" id="9793415at2"/>
<dbReference type="InterPro" id="IPR050327">
    <property type="entry name" value="Proton-linked_MCT"/>
</dbReference>
<keyword evidence="3 4" id="KW-0472">Membrane</keyword>
<gene>
    <name evidence="6" type="ORF">EV194_10598</name>
</gene>
<dbReference type="RefSeq" id="WP_132433596.1">
    <property type="nucleotide sequence ID" value="NZ_SLWK01000005.1"/>
</dbReference>
<evidence type="ECO:0000256" key="4">
    <source>
        <dbReference type="SAM" id="Phobius"/>
    </source>
</evidence>
<dbReference type="InterPro" id="IPR011701">
    <property type="entry name" value="MFS"/>
</dbReference>
<dbReference type="GO" id="GO:0022857">
    <property type="term" value="F:transmembrane transporter activity"/>
    <property type="evidence" value="ECO:0007669"/>
    <property type="project" value="InterPro"/>
</dbReference>
<feature type="transmembrane region" description="Helical" evidence="4">
    <location>
        <begin position="220"/>
        <end position="243"/>
    </location>
</feature>
<evidence type="ECO:0000256" key="3">
    <source>
        <dbReference type="ARBA" id="ARBA00023136"/>
    </source>
</evidence>
<organism evidence="6 7">
    <name type="scientific">Natronoflexus pectinivorans</name>
    <dbReference type="NCBI Taxonomy" id="682526"/>
    <lineage>
        <taxon>Bacteria</taxon>
        <taxon>Pseudomonadati</taxon>
        <taxon>Bacteroidota</taxon>
        <taxon>Bacteroidia</taxon>
        <taxon>Marinilabiliales</taxon>
        <taxon>Marinilabiliaceae</taxon>
        <taxon>Natronoflexus</taxon>
    </lineage>
</organism>
<feature type="transmembrane region" description="Helical" evidence="4">
    <location>
        <begin position="101"/>
        <end position="122"/>
    </location>
</feature>
<feature type="transmembrane region" description="Helical" evidence="4">
    <location>
        <begin position="306"/>
        <end position="329"/>
    </location>
</feature>
<evidence type="ECO:0000256" key="2">
    <source>
        <dbReference type="ARBA" id="ARBA00022989"/>
    </source>
</evidence>
<accession>A0A4R2GJS4</accession>
<feature type="transmembrane region" description="Helical" evidence="4">
    <location>
        <begin position="76"/>
        <end position="95"/>
    </location>
</feature>
<evidence type="ECO:0000313" key="6">
    <source>
        <dbReference type="EMBL" id="TCO08294.1"/>
    </source>
</evidence>
<keyword evidence="1 4" id="KW-0812">Transmembrane</keyword>
<feature type="transmembrane region" description="Helical" evidence="4">
    <location>
        <begin position="7"/>
        <end position="27"/>
    </location>
</feature>
<dbReference type="SUPFAM" id="SSF103473">
    <property type="entry name" value="MFS general substrate transporter"/>
    <property type="match status" value="1"/>
</dbReference>
<keyword evidence="2 4" id="KW-1133">Transmembrane helix</keyword>
<dbReference type="AlphaFoldDB" id="A0A4R2GJS4"/>
<name>A0A4R2GJS4_9BACT</name>
<dbReference type="Pfam" id="PF07690">
    <property type="entry name" value="MFS_1"/>
    <property type="match status" value="1"/>
</dbReference>
<feature type="transmembrane region" description="Helical" evidence="4">
    <location>
        <begin position="283"/>
        <end position="300"/>
    </location>
</feature>
<feature type="transmembrane region" description="Helical" evidence="4">
    <location>
        <begin position="167"/>
        <end position="186"/>
    </location>
</feature>
<keyword evidence="7" id="KW-1185">Reference proteome</keyword>